<accession>A0A4P8YFJ0</accession>
<keyword evidence="2" id="KW-1185">Reference proteome</keyword>
<dbReference type="AlphaFoldDB" id="A0A4P8YFJ0"/>
<gene>
    <name evidence="1" type="ORF">FEM41_07005</name>
</gene>
<dbReference type="KEGG" id="izh:FEM41_07005"/>
<dbReference type="OrthoDB" id="8581113at2"/>
<dbReference type="Proteomes" id="UP000302163">
    <property type="component" value="Chromosome"/>
</dbReference>
<dbReference type="EMBL" id="CP040428">
    <property type="protein sequence ID" value="QCT19415.1"/>
    <property type="molecule type" value="Genomic_DNA"/>
</dbReference>
<reference evidence="1 2" key="1">
    <citation type="submission" date="2019-05" db="EMBL/GenBank/DDBJ databases">
        <title>Complete genome sequence of Izhakiella calystegiae KSNA2, an endophyte isolated from beach morning glory (Calystegia soldanella).</title>
        <authorList>
            <person name="Jiang L."/>
            <person name="Jeong J.C."/>
            <person name="Kim C.Y."/>
            <person name="Kim D.H."/>
            <person name="Kim S.W."/>
            <person name="Lee j."/>
        </authorList>
    </citation>
    <scope>NUCLEOTIDE SEQUENCE [LARGE SCALE GENOMIC DNA]</scope>
    <source>
        <strain evidence="1 2">KSNA2</strain>
    </source>
</reference>
<dbReference type="SUPFAM" id="SSF53756">
    <property type="entry name" value="UDP-Glycosyltransferase/glycogen phosphorylase"/>
    <property type="match status" value="1"/>
</dbReference>
<evidence type="ECO:0000313" key="2">
    <source>
        <dbReference type="Proteomes" id="UP000302163"/>
    </source>
</evidence>
<protein>
    <submittedName>
        <fullName evidence="1">Glycosyltransferase family 9 protein</fullName>
    </submittedName>
</protein>
<dbReference type="RefSeq" id="WP_138095299.1">
    <property type="nucleotide sequence ID" value="NZ_CP040428.1"/>
</dbReference>
<dbReference type="GO" id="GO:0005829">
    <property type="term" value="C:cytosol"/>
    <property type="evidence" value="ECO:0007669"/>
    <property type="project" value="TreeGrafter"/>
</dbReference>
<dbReference type="PANTHER" id="PTHR30160:SF1">
    <property type="entry name" value="LIPOPOLYSACCHARIDE 1,2-N-ACETYLGLUCOSAMINETRANSFERASE-RELATED"/>
    <property type="match status" value="1"/>
</dbReference>
<dbReference type="InterPro" id="IPR051199">
    <property type="entry name" value="LPS_LOS_Heptosyltrfase"/>
</dbReference>
<evidence type="ECO:0000313" key="1">
    <source>
        <dbReference type="EMBL" id="QCT19415.1"/>
    </source>
</evidence>
<keyword evidence="1" id="KW-0808">Transferase</keyword>
<organism evidence="1 2">
    <name type="scientific">Jejubacter calystegiae</name>
    <dbReference type="NCBI Taxonomy" id="2579935"/>
    <lineage>
        <taxon>Bacteria</taxon>
        <taxon>Pseudomonadati</taxon>
        <taxon>Pseudomonadota</taxon>
        <taxon>Gammaproteobacteria</taxon>
        <taxon>Enterobacterales</taxon>
        <taxon>Enterobacteriaceae</taxon>
        <taxon>Jejubacter</taxon>
    </lineage>
</organism>
<proteinExistence type="predicted"/>
<dbReference type="Gene3D" id="3.40.50.2000">
    <property type="entry name" value="Glycogen Phosphorylase B"/>
    <property type="match status" value="1"/>
</dbReference>
<sequence>MTDNLLTSPGSLLSDGQTLVASYDIEQGQRYGCLSRLARPEIHNAALRPFHLDIGKHDQVTVINGMGVALGDSVIGIEILNTLRRRYPELMIRVLRPACASDSVEALYRMAHEVGIISELARLPARLPDRGIVIDMGNQLFRRDFATQEMHDFFYNHMGLTAANIPIEDKQNRWLRKLSLPDFPGDGQRYVLLSPGSSTPLRAIPRRHYPEIVERLHQRFKLPVLGFTRIAHPAYRCIARECDSTPKFIAAIAGADYLYSADSSALHIAAGFQVPTRALFSAIPPALRTRYYPACDAVWLGDDSTRQLHQSNDAILLQQVAARFDRFFQDNEL</sequence>
<dbReference type="GO" id="GO:0009244">
    <property type="term" value="P:lipopolysaccharide core region biosynthetic process"/>
    <property type="evidence" value="ECO:0007669"/>
    <property type="project" value="TreeGrafter"/>
</dbReference>
<dbReference type="GO" id="GO:0008713">
    <property type="term" value="F:ADP-heptose-lipopolysaccharide heptosyltransferase activity"/>
    <property type="evidence" value="ECO:0007669"/>
    <property type="project" value="TreeGrafter"/>
</dbReference>
<dbReference type="PANTHER" id="PTHR30160">
    <property type="entry name" value="TETRAACYLDISACCHARIDE 4'-KINASE-RELATED"/>
    <property type="match status" value="1"/>
</dbReference>
<name>A0A4P8YFJ0_9ENTR</name>